<evidence type="ECO:0000313" key="7">
    <source>
        <dbReference type="Proteomes" id="UP000437862"/>
    </source>
</evidence>
<feature type="compositionally biased region" description="Pro residues" evidence="1">
    <location>
        <begin position="1"/>
        <end position="12"/>
    </location>
</feature>
<dbReference type="InterPro" id="IPR014346">
    <property type="entry name" value="Prenyl_protease-related"/>
</dbReference>
<dbReference type="OrthoDB" id="9787923at2"/>
<accession>A0A562Q4V5</accession>
<dbReference type="GO" id="GO:0006508">
    <property type="term" value="P:proteolysis"/>
    <property type="evidence" value="ECO:0007669"/>
    <property type="project" value="UniProtKB-KW"/>
</dbReference>
<feature type="transmembrane region" description="Helical" evidence="2">
    <location>
        <begin position="197"/>
        <end position="213"/>
    </location>
</feature>
<evidence type="ECO:0000259" key="3">
    <source>
        <dbReference type="Pfam" id="PF02517"/>
    </source>
</evidence>
<feature type="domain" description="CAAX prenyl protease 2/Lysostaphin resistance protein A-like" evidence="3">
    <location>
        <begin position="140"/>
        <end position="230"/>
    </location>
</feature>
<dbReference type="AlphaFoldDB" id="A0A562Q4V5"/>
<keyword evidence="4" id="KW-0378">Hydrolase</keyword>
<feature type="transmembrane region" description="Helical" evidence="2">
    <location>
        <begin position="222"/>
        <end position="244"/>
    </location>
</feature>
<reference evidence="5 6" key="1">
    <citation type="journal article" date="2015" name="Stand. Genomic Sci.">
        <title>Genomic Encyclopedia of Bacterial and Archaeal Type Strains, Phase III: the genomes of soil and plant-associated and newly described type strains.</title>
        <authorList>
            <person name="Whitman W.B."/>
            <person name="Woyke T."/>
            <person name="Klenk H.P."/>
            <person name="Zhou Y."/>
            <person name="Lilburn T.G."/>
            <person name="Beck B.J."/>
            <person name="De Vos P."/>
            <person name="Vandamme P."/>
            <person name="Eisen J.A."/>
            <person name="Garrity G."/>
            <person name="Hugenholtz P."/>
            <person name="Kyrpides N.C."/>
        </authorList>
    </citation>
    <scope>NUCLEOTIDE SEQUENCE [LARGE SCALE GENOMIC DNA]</scope>
    <source>
        <strain evidence="5 6">CGMCC 1.10685</strain>
    </source>
</reference>
<feature type="transmembrane region" description="Helical" evidence="2">
    <location>
        <begin position="61"/>
        <end position="78"/>
    </location>
</feature>
<evidence type="ECO:0000313" key="4">
    <source>
        <dbReference type="EMBL" id="QGZ43274.1"/>
    </source>
</evidence>
<evidence type="ECO:0000313" key="6">
    <source>
        <dbReference type="Proteomes" id="UP000315112"/>
    </source>
</evidence>
<evidence type="ECO:0000313" key="5">
    <source>
        <dbReference type="EMBL" id="TWI51779.1"/>
    </source>
</evidence>
<organism evidence="5 6">
    <name type="scientific">Pseudoduganella flava</name>
    <dbReference type="NCBI Taxonomy" id="871742"/>
    <lineage>
        <taxon>Bacteria</taxon>
        <taxon>Pseudomonadati</taxon>
        <taxon>Pseudomonadota</taxon>
        <taxon>Betaproteobacteria</taxon>
        <taxon>Burkholderiales</taxon>
        <taxon>Oxalobacteraceae</taxon>
        <taxon>Telluria group</taxon>
        <taxon>Pseudoduganella</taxon>
    </lineage>
</organism>
<proteinExistence type="predicted"/>
<sequence length="245" mass="27157">MTAQPHRPPTPAPAHAERIPGGDGFFQRPSTARILPFATYMAFIALADLLARLGWSDEALRWLYPAKTAAVVGLLWMYRHHYTELAWRTLRWSQAAAAVVVGVVVLVLWVNLDAAWMQVGASAGFNPTNAAGRIDWLLVAIRVAGAALVVPVMEELFWRSFLMRWIEQRQFLNVYPARVGTMAVVVSVILFGVEHNLWFAGIVAGAAYSLLYIKSGNLWSAVLAHATTNGLLGVWVVVTANWTYW</sequence>
<dbReference type="GO" id="GO:0004175">
    <property type="term" value="F:endopeptidase activity"/>
    <property type="evidence" value="ECO:0007669"/>
    <property type="project" value="UniProtKB-ARBA"/>
</dbReference>
<feature type="transmembrane region" description="Helical" evidence="2">
    <location>
        <begin position="90"/>
        <end position="110"/>
    </location>
</feature>
<keyword evidence="2" id="KW-0812">Transmembrane</keyword>
<feature type="transmembrane region" description="Helical" evidence="2">
    <location>
        <begin position="130"/>
        <end position="150"/>
    </location>
</feature>
<reference evidence="4 7" key="3">
    <citation type="submission" date="2019-12" db="EMBL/GenBank/DDBJ databases">
        <title>Draft Genome Sequences of Six Type Strains of the Genus Massilia.</title>
        <authorList>
            <person name="Miess H."/>
            <person name="Frediansyah A."/>
            <person name="Goeker M."/>
            <person name="Gross H."/>
        </authorList>
    </citation>
    <scope>NUCLEOTIDE SEQUENCE [LARGE SCALE GENOMIC DNA]</scope>
    <source>
        <strain evidence="4 7">DSM 26639</strain>
    </source>
</reference>
<dbReference type="Pfam" id="PF02517">
    <property type="entry name" value="Rce1-like"/>
    <property type="match status" value="1"/>
</dbReference>
<name>A0A562Q4V5_9BURK</name>
<keyword evidence="7" id="KW-1185">Reference proteome</keyword>
<feature type="transmembrane region" description="Helical" evidence="2">
    <location>
        <begin position="171"/>
        <end position="191"/>
    </location>
</feature>
<dbReference type="NCBIfam" id="TIGR03008">
    <property type="entry name" value="pepcterm_CAAX"/>
    <property type="match status" value="1"/>
</dbReference>
<feature type="region of interest" description="Disordered" evidence="1">
    <location>
        <begin position="1"/>
        <end position="21"/>
    </location>
</feature>
<evidence type="ECO:0000256" key="2">
    <source>
        <dbReference type="SAM" id="Phobius"/>
    </source>
</evidence>
<gene>
    <name evidence="4" type="ORF">GO485_23770</name>
    <name evidence="5" type="ORF">IP92_00768</name>
</gene>
<evidence type="ECO:0000256" key="1">
    <source>
        <dbReference type="SAM" id="MobiDB-lite"/>
    </source>
</evidence>
<dbReference type="Proteomes" id="UP000437862">
    <property type="component" value="Chromosome"/>
</dbReference>
<dbReference type="EMBL" id="VLKW01000001">
    <property type="protein sequence ID" value="TWI51779.1"/>
    <property type="molecule type" value="Genomic_DNA"/>
</dbReference>
<dbReference type="InterPro" id="IPR003675">
    <property type="entry name" value="Rce1/LyrA-like_dom"/>
</dbReference>
<keyword evidence="2" id="KW-0472">Membrane</keyword>
<dbReference type="Proteomes" id="UP000315112">
    <property type="component" value="Unassembled WGS sequence"/>
</dbReference>
<protein>
    <submittedName>
        <fullName evidence="4">CAAX prenyl protease-related protein</fullName>
    </submittedName>
</protein>
<dbReference type="GO" id="GO:0080120">
    <property type="term" value="P:CAAX-box protein maturation"/>
    <property type="evidence" value="ECO:0007669"/>
    <property type="project" value="UniProtKB-ARBA"/>
</dbReference>
<dbReference type="EMBL" id="CP046904">
    <property type="protein sequence ID" value="QGZ43274.1"/>
    <property type="molecule type" value="Genomic_DNA"/>
</dbReference>
<keyword evidence="4" id="KW-0645">Protease</keyword>
<reference evidence="5" key="2">
    <citation type="submission" date="2019-07" db="EMBL/GenBank/DDBJ databases">
        <authorList>
            <person name="Whitman W."/>
            <person name="Huntemann M."/>
            <person name="Clum A."/>
            <person name="Pillay M."/>
            <person name="Palaniappan K."/>
            <person name="Varghese N."/>
            <person name="Mikhailova N."/>
            <person name="Stamatis D."/>
            <person name="Reddy T."/>
            <person name="Daum C."/>
            <person name="Shapiro N."/>
            <person name="Ivanova N."/>
            <person name="Kyrpides N."/>
            <person name="Woyke T."/>
        </authorList>
    </citation>
    <scope>NUCLEOTIDE SEQUENCE</scope>
    <source>
        <strain evidence="5">CGMCC 1.10685</strain>
    </source>
</reference>
<keyword evidence="2" id="KW-1133">Transmembrane helix</keyword>
<feature type="transmembrane region" description="Helical" evidence="2">
    <location>
        <begin position="34"/>
        <end position="55"/>
    </location>
</feature>